<evidence type="ECO:0008006" key="8">
    <source>
        <dbReference type="Google" id="ProtNLM"/>
    </source>
</evidence>
<name>A0A0C5JAC0_9PROT</name>
<dbReference type="Proteomes" id="UP000061603">
    <property type="component" value="Chromosome"/>
</dbReference>
<feature type="transmembrane region" description="Helical" evidence="5">
    <location>
        <begin position="233"/>
        <end position="251"/>
    </location>
</feature>
<evidence type="ECO:0000313" key="6">
    <source>
        <dbReference type="EMBL" id="AJP48604.1"/>
    </source>
</evidence>
<accession>A0A0C5JAC0</accession>
<evidence type="ECO:0000256" key="4">
    <source>
        <dbReference type="ARBA" id="ARBA00023136"/>
    </source>
</evidence>
<reference evidence="6 7" key="1">
    <citation type="journal article" date="2015" name="Genome Announc.">
        <title>Complete Genome Sequence of a Novel Bacterium within the Family Rhodocyclaceae That Degrades Polycyclic Aromatic Hydrocarbons.</title>
        <authorList>
            <person name="Singleton D.R."/>
            <person name="Dickey A.N."/>
            <person name="Scholl E.H."/>
            <person name="Wright F.A."/>
            <person name="Aitken M.D."/>
        </authorList>
    </citation>
    <scope>NUCLEOTIDE SEQUENCE [LARGE SCALE GENOMIC DNA]</scope>
    <source>
        <strain evidence="7">PG1-Ca6</strain>
    </source>
</reference>
<feature type="transmembrane region" description="Helical" evidence="5">
    <location>
        <begin position="131"/>
        <end position="154"/>
    </location>
</feature>
<keyword evidence="3 5" id="KW-1133">Transmembrane helix</keyword>
<sequence>MGLPATVLTVTDQVTADFVTRVFGPVANAVSTPLWAAVTLFVALYGYMVMTGQIQHLYQTAFRNILLVGFVTYTALNWDWFGYFYDVFTKSPDMFSSTISLGHTAPSALDELYDRGMVTAFSIWSRSGWDLVMWSLGAAVFVVTLCLIAFAIFLLLLAKLLVAITLGMGPIFVAFCLFDSTRQWFKNWIGSLVTLVIFQLLIYATLGLGYGIYQAVVPEGDLYSASTMNAAQLQGRVLPLLMIFLALLFVLRKADGHAQALIGSMSYVGDATGHVVRSASRALAAAGRRGPRLSMGGRTKT</sequence>
<evidence type="ECO:0000313" key="7">
    <source>
        <dbReference type="Proteomes" id="UP000061603"/>
    </source>
</evidence>
<organism evidence="6 7">
    <name type="scientific">Rugosibacter aromaticivorans</name>
    <dbReference type="NCBI Taxonomy" id="1565605"/>
    <lineage>
        <taxon>Bacteria</taxon>
        <taxon>Pseudomonadati</taxon>
        <taxon>Pseudomonadota</taxon>
        <taxon>Betaproteobacteria</taxon>
        <taxon>Nitrosomonadales</taxon>
        <taxon>Sterolibacteriaceae</taxon>
        <taxon>Rugosibacter</taxon>
    </lineage>
</organism>
<dbReference type="GO" id="GO:0016020">
    <property type="term" value="C:membrane"/>
    <property type="evidence" value="ECO:0007669"/>
    <property type="project" value="UniProtKB-SubCell"/>
</dbReference>
<dbReference type="Pfam" id="PF04610">
    <property type="entry name" value="TrbL"/>
    <property type="match status" value="1"/>
</dbReference>
<proteinExistence type="predicted"/>
<evidence type="ECO:0000256" key="5">
    <source>
        <dbReference type="SAM" id="Phobius"/>
    </source>
</evidence>
<feature type="transmembrane region" description="Helical" evidence="5">
    <location>
        <begin position="190"/>
        <end position="213"/>
    </location>
</feature>
<keyword evidence="7" id="KW-1185">Reference proteome</keyword>
<dbReference type="GO" id="GO:0030255">
    <property type="term" value="P:protein secretion by the type IV secretion system"/>
    <property type="evidence" value="ECO:0007669"/>
    <property type="project" value="InterPro"/>
</dbReference>
<gene>
    <name evidence="6" type="ORF">PG1C_09420</name>
</gene>
<dbReference type="KEGG" id="rbu:PG1C_09420"/>
<evidence type="ECO:0000256" key="1">
    <source>
        <dbReference type="ARBA" id="ARBA00004141"/>
    </source>
</evidence>
<keyword evidence="2 5" id="KW-0812">Transmembrane</keyword>
<protein>
    <recommendedName>
        <fullName evidence="8">Conjugal transfer protein TrbL</fullName>
    </recommendedName>
</protein>
<keyword evidence="4 5" id="KW-0472">Membrane</keyword>
<dbReference type="InterPro" id="IPR007688">
    <property type="entry name" value="Conjugal_tfr_TrbL/VirB6"/>
</dbReference>
<dbReference type="AlphaFoldDB" id="A0A0C5JAC0"/>
<comment type="subcellular location">
    <subcellularLocation>
        <location evidence="1">Membrane</location>
        <topology evidence="1">Multi-pass membrane protein</topology>
    </subcellularLocation>
</comment>
<feature type="transmembrane region" description="Helical" evidence="5">
    <location>
        <begin position="32"/>
        <end position="50"/>
    </location>
</feature>
<evidence type="ECO:0000256" key="3">
    <source>
        <dbReference type="ARBA" id="ARBA00022989"/>
    </source>
</evidence>
<dbReference type="HOGENOM" id="CLU_965329_0_0_4"/>
<dbReference type="STRING" id="1565605.PG1C_09420"/>
<evidence type="ECO:0000256" key="2">
    <source>
        <dbReference type="ARBA" id="ARBA00022692"/>
    </source>
</evidence>
<dbReference type="EMBL" id="CP010554">
    <property type="protein sequence ID" value="AJP48604.1"/>
    <property type="molecule type" value="Genomic_DNA"/>
</dbReference>